<protein>
    <submittedName>
        <fullName evidence="1">Uncharacterized protein</fullName>
    </submittedName>
</protein>
<dbReference type="EMBL" id="JBHSTP010000001">
    <property type="protein sequence ID" value="MFC6355101.1"/>
    <property type="molecule type" value="Genomic_DNA"/>
</dbReference>
<dbReference type="RefSeq" id="WP_386727457.1">
    <property type="nucleotide sequence ID" value="NZ_JBHSTP010000001.1"/>
</dbReference>
<organism evidence="1 2">
    <name type="scientific">Luethyella okanaganae</name>
    <dbReference type="NCBI Taxonomy" id="69372"/>
    <lineage>
        <taxon>Bacteria</taxon>
        <taxon>Bacillati</taxon>
        <taxon>Actinomycetota</taxon>
        <taxon>Actinomycetes</taxon>
        <taxon>Micrococcales</taxon>
        <taxon>Microbacteriaceae</taxon>
        <taxon>Luethyella</taxon>
    </lineage>
</organism>
<proteinExistence type="predicted"/>
<name>A0ABW1VAN1_9MICO</name>
<keyword evidence="2" id="KW-1185">Reference proteome</keyword>
<accession>A0ABW1VAN1</accession>
<evidence type="ECO:0000313" key="1">
    <source>
        <dbReference type="EMBL" id="MFC6355101.1"/>
    </source>
</evidence>
<dbReference type="Proteomes" id="UP001596306">
    <property type="component" value="Unassembled WGS sequence"/>
</dbReference>
<evidence type="ECO:0000313" key="2">
    <source>
        <dbReference type="Proteomes" id="UP001596306"/>
    </source>
</evidence>
<gene>
    <name evidence="1" type="ORF">ACFQB0_03110</name>
</gene>
<sequence length="149" mass="16362">MMVEIPVEGRLRALAEAVLLAFPGRVEAESVPPSVLVGGQAVLFQPHDSAASTALVEEHQGEYVVVIGAGTIVDTRDEYVPAEDRFYWTITTVLDLGRFGAAQLSRPALFGRRQAMPFVPGTSDELEEALREPRTELIRTWQPWARSAS</sequence>
<comment type="caution">
    <text evidence="1">The sequence shown here is derived from an EMBL/GenBank/DDBJ whole genome shotgun (WGS) entry which is preliminary data.</text>
</comment>
<reference evidence="2" key="1">
    <citation type="journal article" date="2019" name="Int. J. Syst. Evol. Microbiol.">
        <title>The Global Catalogue of Microorganisms (GCM) 10K type strain sequencing project: providing services to taxonomists for standard genome sequencing and annotation.</title>
        <authorList>
            <consortium name="The Broad Institute Genomics Platform"/>
            <consortium name="The Broad Institute Genome Sequencing Center for Infectious Disease"/>
            <person name="Wu L."/>
            <person name="Ma J."/>
        </authorList>
    </citation>
    <scope>NUCLEOTIDE SEQUENCE [LARGE SCALE GENOMIC DNA]</scope>
    <source>
        <strain evidence="2">CCUG 43304</strain>
    </source>
</reference>